<reference evidence="2" key="1">
    <citation type="journal article" date="2019" name="Int. J. Syst. Evol. Microbiol.">
        <title>The Global Catalogue of Microorganisms (GCM) 10K type strain sequencing project: providing services to taxonomists for standard genome sequencing and annotation.</title>
        <authorList>
            <consortium name="The Broad Institute Genomics Platform"/>
            <consortium name="The Broad Institute Genome Sequencing Center for Infectious Disease"/>
            <person name="Wu L."/>
            <person name="Ma J."/>
        </authorList>
    </citation>
    <scope>NUCLEOTIDE SEQUENCE [LARGE SCALE GENOMIC DNA]</scope>
    <source>
        <strain evidence="2">NBRC 108725</strain>
    </source>
</reference>
<evidence type="ECO:0000313" key="2">
    <source>
        <dbReference type="Proteomes" id="UP001321498"/>
    </source>
</evidence>
<gene>
    <name evidence="1" type="ORF">GCM10025866_25970</name>
</gene>
<keyword evidence="2" id="KW-1185">Reference proteome</keyword>
<sequence length="59" mass="6564">MPLSQCPACGAEARLVPNTSRPLGDVRSYMEWQCTSDPSHVFEDENTLAHAQTRSYGDH</sequence>
<protein>
    <submittedName>
        <fullName evidence="1">Uncharacterized protein</fullName>
    </submittedName>
</protein>
<dbReference type="RefSeq" id="WP_286276695.1">
    <property type="nucleotide sequence ID" value="NZ_AP027731.1"/>
</dbReference>
<dbReference type="Proteomes" id="UP001321498">
    <property type="component" value="Chromosome"/>
</dbReference>
<accession>A0ABM8GF16</accession>
<evidence type="ECO:0000313" key="1">
    <source>
        <dbReference type="EMBL" id="BDZ46688.1"/>
    </source>
</evidence>
<name>A0ABM8GF16_9MICO</name>
<proteinExistence type="predicted"/>
<dbReference type="EMBL" id="AP027731">
    <property type="protein sequence ID" value="BDZ46688.1"/>
    <property type="molecule type" value="Genomic_DNA"/>
</dbReference>
<organism evidence="1 2">
    <name type="scientific">Naasia aerilata</name>
    <dbReference type="NCBI Taxonomy" id="1162966"/>
    <lineage>
        <taxon>Bacteria</taxon>
        <taxon>Bacillati</taxon>
        <taxon>Actinomycetota</taxon>
        <taxon>Actinomycetes</taxon>
        <taxon>Micrococcales</taxon>
        <taxon>Microbacteriaceae</taxon>
        <taxon>Naasia</taxon>
    </lineage>
</organism>